<comment type="caution">
    <text evidence="1">The sequence shown here is derived from an EMBL/GenBank/DDBJ whole genome shotgun (WGS) entry which is preliminary data.</text>
</comment>
<accession>A0A0F9MC25</accession>
<dbReference type="AlphaFoldDB" id="A0A0F9MC25"/>
<protein>
    <submittedName>
        <fullName evidence="1">Uncharacterized protein</fullName>
    </submittedName>
</protein>
<name>A0A0F9MC25_9ZZZZ</name>
<sequence>MEETRKNIRLGMHNHREGGSMICDDRKEEFDALPTEKEIKGALRKYRFDMGLNSEERVFMNLSWISEVEGGKF</sequence>
<reference evidence="1" key="1">
    <citation type="journal article" date="2015" name="Nature">
        <title>Complex archaea that bridge the gap between prokaryotes and eukaryotes.</title>
        <authorList>
            <person name="Spang A."/>
            <person name="Saw J.H."/>
            <person name="Jorgensen S.L."/>
            <person name="Zaremba-Niedzwiedzka K."/>
            <person name="Martijn J."/>
            <person name="Lind A.E."/>
            <person name="van Eijk R."/>
            <person name="Schleper C."/>
            <person name="Guy L."/>
            <person name="Ettema T.J."/>
        </authorList>
    </citation>
    <scope>NUCLEOTIDE SEQUENCE</scope>
</reference>
<gene>
    <name evidence="1" type="ORF">LCGC14_1092180</name>
</gene>
<proteinExistence type="predicted"/>
<dbReference type="EMBL" id="LAZR01004860">
    <property type="protein sequence ID" value="KKN04950.1"/>
    <property type="molecule type" value="Genomic_DNA"/>
</dbReference>
<organism evidence="1">
    <name type="scientific">marine sediment metagenome</name>
    <dbReference type="NCBI Taxonomy" id="412755"/>
    <lineage>
        <taxon>unclassified sequences</taxon>
        <taxon>metagenomes</taxon>
        <taxon>ecological metagenomes</taxon>
    </lineage>
</organism>
<evidence type="ECO:0000313" key="1">
    <source>
        <dbReference type="EMBL" id="KKN04950.1"/>
    </source>
</evidence>